<organism evidence="1 2">
    <name type="scientific">Pelagomonas calceolata</name>
    <dbReference type="NCBI Taxonomy" id="35677"/>
    <lineage>
        <taxon>Eukaryota</taxon>
        <taxon>Sar</taxon>
        <taxon>Stramenopiles</taxon>
        <taxon>Ochrophyta</taxon>
        <taxon>Pelagophyceae</taxon>
        <taxon>Pelagomonadales</taxon>
        <taxon>Pelagomonadaceae</taxon>
        <taxon>Pelagomonas</taxon>
    </lineage>
</organism>
<gene>
    <name evidence="1" type="ORF">PECAL_3P24780</name>
</gene>
<dbReference type="Proteomes" id="UP000789595">
    <property type="component" value="Unassembled WGS sequence"/>
</dbReference>
<dbReference type="OrthoDB" id="48355at2759"/>
<evidence type="ECO:0000313" key="1">
    <source>
        <dbReference type="EMBL" id="CAH0372478.1"/>
    </source>
</evidence>
<protein>
    <submittedName>
        <fullName evidence="1">Uncharacterized protein</fullName>
    </submittedName>
</protein>
<name>A0A8J2SH86_9STRA</name>
<dbReference type="AlphaFoldDB" id="A0A8J2SH86"/>
<evidence type="ECO:0000313" key="2">
    <source>
        <dbReference type="Proteomes" id="UP000789595"/>
    </source>
</evidence>
<keyword evidence="2" id="KW-1185">Reference proteome</keyword>
<accession>A0A8J2SH86</accession>
<comment type="caution">
    <text evidence="1">The sequence shown here is derived from an EMBL/GenBank/DDBJ whole genome shotgun (WGS) entry which is preliminary data.</text>
</comment>
<reference evidence="1" key="1">
    <citation type="submission" date="2021-11" db="EMBL/GenBank/DDBJ databases">
        <authorList>
            <consortium name="Genoscope - CEA"/>
            <person name="William W."/>
        </authorList>
    </citation>
    <scope>NUCLEOTIDE SEQUENCE</scope>
</reference>
<dbReference type="EMBL" id="CAKKNE010000003">
    <property type="protein sequence ID" value="CAH0372478.1"/>
    <property type="molecule type" value="Genomic_DNA"/>
</dbReference>
<proteinExistence type="predicted"/>
<sequence>MRIAPLVALLLPGCRGGGKASKALLRQFCARGLLAVDDRRGDACVDAAGTFAGCPPGCAATTRGGGGARCVHKKRPCVAPARTACARDGWWLEQSDEAARGDVCRKPGGGFECPADCEKRNATCVGGDRRPCRSAARPPRRACADCAEAWDAPLTAGPALARRVDAEFVVSHCGYDLRWLADAMAELRACGVDVRRTTVYSKCGRPPRNAPNGSILETLPNVGRCDHAYAMHAARRYDRLEPLVFFLKDSSRYGSRADYRRLNVGLCGVARAAAGPVGFGCGRRPYVDGSAYHWAPALLAYSLIEVHAHAWDQAARPAAALDFFGPFPTLGALLAATPGVLRADELQRRAVVPVCYGGTFAARRASVRRRARAAYAALAARLTRGDNIMEGSMVERLWAALLAPRHPDPHARARHLCAATRHFARPHGYAGMLVGCSCSAPRGDLRTCAARHSRVAT</sequence>